<feature type="binding site" evidence="8">
    <location>
        <begin position="13"/>
        <end position="15"/>
    </location>
    <ligand>
        <name>GTP</name>
        <dbReference type="ChEBI" id="CHEBI:37565"/>
    </ligand>
</feature>
<keyword evidence="10" id="KW-0548">Nucleotidyltransferase</keyword>
<evidence type="ECO:0000256" key="8">
    <source>
        <dbReference type="HAMAP-Rule" id="MF_00316"/>
    </source>
</evidence>
<keyword evidence="7 8" id="KW-0501">Molybdenum cofactor biosynthesis</keyword>
<dbReference type="Proteomes" id="UP001371218">
    <property type="component" value="Unassembled WGS sequence"/>
</dbReference>
<dbReference type="SUPFAM" id="SSF53448">
    <property type="entry name" value="Nucleotide-diphospho-sugar transferases"/>
    <property type="match status" value="1"/>
</dbReference>
<comment type="subcellular location">
    <subcellularLocation>
        <location evidence="8">Cytoplasm</location>
    </subcellularLocation>
</comment>
<dbReference type="NCBIfam" id="TIGR02665">
    <property type="entry name" value="molyb_mobA"/>
    <property type="match status" value="1"/>
</dbReference>
<evidence type="ECO:0000256" key="1">
    <source>
        <dbReference type="ARBA" id="ARBA00022490"/>
    </source>
</evidence>
<keyword evidence="3 8" id="KW-0479">Metal-binding</keyword>
<comment type="subunit">
    <text evidence="8">Monomer.</text>
</comment>
<comment type="function">
    <text evidence="8">Transfers a GMP moiety from GTP to Mo-molybdopterin (Mo-MPT) cofactor (Moco or molybdenum cofactor) to form Mo-molybdopterin guanine dinucleotide (Mo-MGD) cofactor.</text>
</comment>
<dbReference type="InterPro" id="IPR025877">
    <property type="entry name" value="MobA-like_NTP_Trfase"/>
</dbReference>
<evidence type="ECO:0000259" key="9">
    <source>
        <dbReference type="Pfam" id="PF12804"/>
    </source>
</evidence>
<keyword evidence="6 8" id="KW-0342">GTP-binding</keyword>
<dbReference type="EMBL" id="JBBUTG010000016">
    <property type="protein sequence ID" value="MEK8033500.1"/>
    <property type="molecule type" value="Genomic_DNA"/>
</dbReference>
<feature type="binding site" evidence="8">
    <location>
        <position position="72"/>
    </location>
    <ligand>
        <name>GTP</name>
        <dbReference type="ChEBI" id="CHEBI:37565"/>
    </ligand>
</feature>
<keyword evidence="11" id="KW-1185">Reference proteome</keyword>
<accession>A0ABU9BY31</accession>
<sequence>MAPTPHDITGLVLAGGRGSRMGGVDKGLQLHLGQPLALHALHRLQPQVGRTMINANRHLDAYAAMGVPVWPDALPDHPGPLAGFLAGLSHCTTPWLVTVPCDTPGFPLDLVAQLAQAIDQQGTDIAIAATREADGRMQAQPVFCLLRASLLDRLTRATEAGERRIERWARQQHCSEVPFDDNHAFFNVNTLAELQSIQRSAG</sequence>
<reference evidence="10 11" key="1">
    <citation type="submission" date="2024-04" db="EMBL/GenBank/DDBJ databases">
        <title>Novel species of the genus Ideonella isolated from streams.</title>
        <authorList>
            <person name="Lu H."/>
        </authorList>
    </citation>
    <scope>NUCLEOTIDE SEQUENCE [LARGE SCALE GENOMIC DNA]</scope>
    <source>
        <strain evidence="10 11">DXS29W</strain>
    </source>
</reference>
<feature type="binding site" evidence="8">
    <location>
        <position position="102"/>
    </location>
    <ligand>
        <name>Mg(2+)</name>
        <dbReference type="ChEBI" id="CHEBI:18420"/>
    </ligand>
</feature>
<comment type="similarity">
    <text evidence="8">Belongs to the MobA family.</text>
</comment>
<keyword evidence="1 8" id="KW-0963">Cytoplasm</keyword>
<keyword evidence="5 8" id="KW-0460">Magnesium</keyword>
<evidence type="ECO:0000256" key="4">
    <source>
        <dbReference type="ARBA" id="ARBA00022741"/>
    </source>
</evidence>
<evidence type="ECO:0000313" key="10">
    <source>
        <dbReference type="EMBL" id="MEK8033500.1"/>
    </source>
</evidence>
<comment type="caution">
    <text evidence="10">The sequence shown here is derived from an EMBL/GenBank/DDBJ whole genome shotgun (WGS) entry which is preliminary data.</text>
</comment>
<comment type="catalytic activity">
    <reaction evidence="8">
        <text>Mo-molybdopterin + GTP + H(+) = Mo-molybdopterin guanine dinucleotide + diphosphate</text>
        <dbReference type="Rhea" id="RHEA:34243"/>
        <dbReference type="ChEBI" id="CHEBI:15378"/>
        <dbReference type="ChEBI" id="CHEBI:33019"/>
        <dbReference type="ChEBI" id="CHEBI:37565"/>
        <dbReference type="ChEBI" id="CHEBI:71302"/>
        <dbReference type="ChEBI" id="CHEBI:71310"/>
        <dbReference type="EC" id="2.7.7.77"/>
    </reaction>
</comment>
<feature type="domain" description="MobA-like NTP transferase" evidence="9">
    <location>
        <begin position="10"/>
        <end position="171"/>
    </location>
</feature>
<name>A0ABU9BY31_9BURK</name>
<evidence type="ECO:0000256" key="7">
    <source>
        <dbReference type="ARBA" id="ARBA00023150"/>
    </source>
</evidence>
<feature type="binding site" evidence="8">
    <location>
        <position position="102"/>
    </location>
    <ligand>
        <name>GTP</name>
        <dbReference type="ChEBI" id="CHEBI:37565"/>
    </ligand>
</feature>
<organism evidence="10 11">
    <name type="scientific">Ideonella lacteola</name>
    <dbReference type="NCBI Taxonomy" id="2984193"/>
    <lineage>
        <taxon>Bacteria</taxon>
        <taxon>Pseudomonadati</taxon>
        <taxon>Pseudomonadota</taxon>
        <taxon>Betaproteobacteria</taxon>
        <taxon>Burkholderiales</taxon>
        <taxon>Sphaerotilaceae</taxon>
        <taxon>Ideonella</taxon>
    </lineage>
</organism>
<evidence type="ECO:0000256" key="3">
    <source>
        <dbReference type="ARBA" id="ARBA00022723"/>
    </source>
</evidence>
<feature type="binding site" evidence="8">
    <location>
        <position position="26"/>
    </location>
    <ligand>
        <name>GTP</name>
        <dbReference type="ChEBI" id="CHEBI:37565"/>
    </ligand>
</feature>
<dbReference type="PANTHER" id="PTHR19136">
    <property type="entry name" value="MOLYBDENUM COFACTOR GUANYLYLTRANSFERASE"/>
    <property type="match status" value="1"/>
</dbReference>
<evidence type="ECO:0000256" key="6">
    <source>
        <dbReference type="ARBA" id="ARBA00023134"/>
    </source>
</evidence>
<evidence type="ECO:0000256" key="2">
    <source>
        <dbReference type="ARBA" id="ARBA00022679"/>
    </source>
</evidence>
<protein>
    <recommendedName>
        <fullName evidence="8">Molybdenum cofactor guanylyltransferase</fullName>
        <shortName evidence="8">MoCo guanylyltransferase</shortName>
        <ecNumber evidence="8">2.7.7.77</ecNumber>
    </recommendedName>
    <alternativeName>
        <fullName evidence="8">GTP:molybdopterin guanylyltransferase</fullName>
    </alternativeName>
    <alternativeName>
        <fullName evidence="8">Mo-MPT guanylyltransferase</fullName>
    </alternativeName>
    <alternativeName>
        <fullName evidence="8">Molybdopterin guanylyltransferase</fullName>
    </alternativeName>
    <alternativeName>
        <fullName evidence="8">Molybdopterin-guanine dinucleotide synthase</fullName>
        <shortName evidence="8">MGD synthase</shortName>
    </alternativeName>
</protein>
<dbReference type="Gene3D" id="3.90.550.10">
    <property type="entry name" value="Spore Coat Polysaccharide Biosynthesis Protein SpsA, Chain A"/>
    <property type="match status" value="1"/>
</dbReference>
<dbReference type="RefSeq" id="WP_341427920.1">
    <property type="nucleotide sequence ID" value="NZ_JBBUTG010000016.1"/>
</dbReference>
<dbReference type="InterPro" id="IPR029044">
    <property type="entry name" value="Nucleotide-diphossugar_trans"/>
</dbReference>
<evidence type="ECO:0000256" key="5">
    <source>
        <dbReference type="ARBA" id="ARBA00022842"/>
    </source>
</evidence>
<keyword evidence="2 8" id="KW-0808">Transferase</keyword>
<gene>
    <name evidence="8 10" type="primary">mobA</name>
    <name evidence="10" type="ORF">AACH06_21985</name>
</gene>
<dbReference type="GO" id="GO:0061603">
    <property type="term" value="F:molybdenum cofactor guanylyltransferase activity"/>
    <property type="evidence" value="ECO:0007669"/>
    <property type="project" value="UniProtKB-EC"/>
</dbReference>
<dbReference type="Pfam" id="PF12804">
    <property type="entry name" value="NTP_transf_3"/>
    <property type="match status" value="1"/>
</dbReference>
<dbReference type="CDD" id="cd02503">
    <property type="entry name" value="MobA"/>
    <property type="match status" value="1"/>
</dbReference>
<feature type="binding site" evidence="8">
    <location>
        <position position="54"/>
    </location>
    <ligand>
        <name>GTP</name>
        <dbReference type="ChEBI" id="CHEBI:37565"/>
    </ligand>
</feature>
<evidence type="ECO:0000313" key="11">
    <source>
        <dbReference type="Proteomes" id="UP001371218"/>
    </source>
</evidence>
<keyword evidence="4 8" id="KW-0547">Nucleotide-binding</keyword>
<proteinExistence type="inferred from homology"/>
<dbReference type="EC" id="2.7.7.77" evidence="8"/>
<comment type="domain">
    <text evidence="8">The N-terminal domain determines nucleotide recognition and specific binding, while the C-terminal domain determines the specific binding to the target protein.</text>
</comment>
<dbReference type="InterPro" id="IPR013482">
    <property type="entry name" value="Molybde_CF_guanTrfase"/>
</dbReference>
<comment type="cofactor">
    <cofactor evidence="8">
        <name>Mg(2+)</name>
        <dbReference type="ChEBI" id="CHEBI:18420"/>
    </cofactor>
</comment>
<dbReference type="HAMAP" id="MF_00316">
    <property type="entry name" value="MobA"/>
    <property type="match status" value="1"/>
</dbReference>
<dbReference type="PANTHER" id="PTHR19136:SF81">
    <property type="entry name" value="MOLYBDENUM COFACTOR GUANYLYLTRANSFERASE"/>
    <property type="match status" value="1"/>
</dbReference>